<accession>A0A7V7PJW4</accession>
<organism evidence="1 2">
    <name type="scientific">Plantimonas leprariae</name>
    <dbReference type="NCBI Taxonomy" id="2615207"/>
    <lineage>
        <taxon>Bacteria</taxon>
        <taxon>Pseudomonadati</taxon>
        <taxon>Pseudomonadota</taxon>
        <taxon>Alphaproteobacteria</taxon>
        <taxon>Hyphomicrobiales</taxon>
        <taxon>Aurantimonadaceae</taxon>
        <taxon>Plantimonas</taxon>
    </lineage>
</organism>
<keyword evidence="2" id="KW-1185">Reference proteome</keyword>
<proteinExistence type="predicted"/>
<dbReference type="EMBL" id="VZDO01000032">
    <property type="protein sequence ID" value="KAB0675606.1"/>
    <property type="molecule type" value="Genomic_DNA"/>
</dbReference>
<dbReference type="AlphaFoldDB" id="A0A7V7PJW4"/>
<reference evidence="1 2" key="1">
    <citation type="submission" date="2019-09" db="EMBL/GenBank/DDBJ databases">
        <title>YIM 132180 draft genome.</title>
        <authorList>
            <person name="Zhang K."/>
        </authorList>
    </citation>
    <scope>NUCLEOTIDE SEQUENCE [LARGE SCALE GENOMIC DNA]</scope>
    <source>
        <strain evidence="1 2">YIM 132180</strain>
    </source>
</reference>
<dbReference type="RefSeq" id="WP_150974052.1">
    <property type="nucleotide sequence ID" value="NZ_VZDO01000032.1"/>
</dbReference>
<dbReference type="Proteomes" id="UP000432089">
    <property type="component" value="Unassembled WGS sequence"/>
</dbReference>
<protein>
    <submittedName>
        <fullName evidence="1">Uncharacterized protein</fullName>
    </submittedName>
</protein>
<evidence type="ECO:0000313" key="1">
    <source>
        <dbReference type="EMBL" id="KAB0675606.1"/>
    </source>
</evidence>
<evidence type="ECO:0000313" key="2">
    <source>
        <dbReference type="Proteomes" id="UP000432089"/>
    </source>
</evidence>
<gene>
    <name evidence="1" type="ORF">F6X38_23025</name>
</gene>
<name>A0A7V7PJW4_9HYPH</name>
<sequence>MSKPKLGPWGCVPQIARDLYAFLTERNALYLTLVGSNVSNHGIKMRKDVNFLDDDGKTVRGVRWTIGIDPLNMNAAKAALGTSIIDDMFVLEAEPDGETDEGEQIFKVNFIRTGIYQIAFEEKYVVSRSGGFTTAATKTGLLRKLAKNMRVRSTRSGRGEDRHIPV</sequence>
<comment type="caution">
    <text evidence="1">The sequence shown here is derived from an EMBL/GenBank/DDBJ whole genome shotgun (WGS) entry which is preliminary data.</text>
</comment>